<sequence>MSTDTLLAHALMPDWPAPARVRALVTTRRGGHSRAPWDSLNLGDHVEDDPQAVAANRALLEQALQHLAPASAPQWLRQVHGTRVIEPPAEPTQRRVWTPEADAASTDRAGVPLVIMTADCLPVLFTDRQGSRVAAAHAGWRGLCDGVLEATLASFPDPSQVMAWLGPAIGPASFEVGGEVRAAFMAHQAEAAEAFTPSPARPGHWLADIYLLARQRLRHAGIGSVHGGGRDTCAEHETFFSYRRDGRTGRMASVIWLVPAD</sequence>
<reference evidence="12" key="1">
    <citation type="submission" date="2018-02" db="EMBL/GenBank/DDBJ databases">
        <title>Genome sequencing of Solimonas sp. HR-BB.</title>
        <authorList>
            <person name="Lee Y."/>
            <person name="Jeon C.O."/>
        </authorList>
    </citation>
    <scope>NUCLEOTIDE SEQUENCE [LARGE SCALE GENOMIC DNA]</scope>
    <source>
        <strain evidence="12">HR-E</strain>
    </source>
</reference>
<keyword evidence="3" id="KW-0808">Transferase</keyword>
<evidence type="ECO:0000256" key="9">
    <source>
        <dbReference type="ARBA" id="ARBA00049893"/>
    </source>
</evidence>
<evidence type="ECO:0000313" key="11">
    <source>
        <dbReference type="EMBL" id="PQA48284.1"/>
    </source>
</evidence>
<name>A0A2P6ATR7_9GAMM</name>
<dbReference type="CDD" id="cd16833">
    <property type="entry name" value="YfiH"/>
    <property type="match status" value="1"/>
</dbReference>
<dbReference type="NCBIfam" id="TIGR00726">
    <property type="entry name" value="peptidoglycan editing factor PgeF"/>
    <property type="match status" value="1"/>
</dbReference>
<comment type="catalytic activity">
    <reaction evidence="7">
        <text>adenosine + H2O + H(+) = inosine + NH4(+)</text>
        <dbReference type="Rhea" id="RHEA:24408"/>
        <dbReference type="ChEBI" id="CHEBI:15377"/>
        <dbReference type="ChEBI" id="CHEBI:15378"/>
        <dbReference type="ChEBI" id="CHEBI:16335"/>
        <dbReference type="ChEBI" id="CHEBI:17596"/>
        <dbReference type="ChEBI" id="CHEBI:28938"/>
        <dbReference type="EC" id="3.5.4.4"/>
    </reaction>
    <physiologicalReaction direction="left-to-right" evidence="7">
        <dbReference type="Rhea" id="RHEA:24409"/>
    </physiologicalReaction>
</comment>
<dbReference type="Proteomes" id="UP000243900">
    <property type="component" value="Unassembled WGS sequence"/>
</dbReference>
<evidence type="ECO:0000256" key="6">
    <source>
        <dbReference type="ARBA" id="ARBA00022833"/>
    </source>
</evidence>
<comment type="similarity">
    <text evidence="2 10">Belongs to the purine nucleoside phosphorylase YfiH/LACC1 family.</text>
</comment>
<keyword evidence="12" id="KW-1185">Reference proteome</keyword>
<gene>
    <name evidence="11" type="primary">pgeF</name>
    <name evidence="11" type="ORF">C5O18_03320</name>
</gene>
<accession>A0A2P6ATR7</accession>
<dbReference type="PANTHER" id="PTHR30616">
    <property type="entry name" value="UNCHARACTERIZED PROTEIN YFIH"/>
    <property type="match status" value="1"/>
</dbReference>
<protein>
    <recommendedName>
        <fullName evidence="10">Purine nucleoside phosphorylase</fullName>
    </recommendedName>
</protein>
<evidence type="ECO:0000256" key="1">
    <source>
        <dbReference type="ARBA" id="ARBA00000553"/>
    </source>
</evidence>
<keyword evidence="6" id="KW-0862">Zinc</keyword>
<dbReference type="PANTHER" id="PTHR30616:SF2">
    <property type="entry name" value="PURINE NUCLEOSIDE PHOSPHORYLASE LACC1"/>
    <property type="match status" value="1"/>
</dbReference>
<keyword evidence="5" id="KW-0378">Hydrolase</keyword>
<comment type="catalytic activity">
    <reaction evidence="9">
        <text>S-methyl-5'-thioadenosine + phosphate = 5-(methylsulfanyl)-alpha-D-ribose 1-phosphate + adenine</text>
        <dbReference type="Rhea" id="RHEA:11852"/>
        <dbReference type="ChEBI" id="CHEBI:16708"/>
        <dbReference type="ChEBI" id="CHEBI:17509"/>
        <dbReference type="ChEBI" id="CHEBI:43474"/>
        <dbReference type="ChEBI" id="CHEBI:58533"/>
        <dbReference type="EC" id="2.4.2.28"/>
    </reaction>
    <physiologicalReaction direction="left-to-right" evidence="9">
        <dbReference type="Rhea" id="RHEA:11853"/>
    </physiologicalReaction>
</comment>
<evidence type="ECO:0000256" key="5">
    <source>
        <dbReference type="ARBA" id="ARBA00022801"/>
    </source>
</evidence>
<comment type="catalytic activity">
    <reaction evidence="1">
        <text>inosine + phosphate = alpha-D-ribose 1-phosphate + hypoxanthine</text>
        <dbReference type="Rhea" id="RHEA:27646"/>
        <dbReference type="ChEBI" id="CHEBI:17368"/>
        <dbReference type="ChEBI" id="CHEBI:17596"/>
        <dbReference type="ChEBI" id="CHEBI:43474"/>
        <dbReference type="ChEBI" id="CHEBI:57720"/>
        <dbReference type="EC" id="2.4.2.1"/>
    </reaction>
    <physiologicalReaction direction="left-to-right" evidence="1">
        <dbReference type="Rhea" id="RHEA:27647"/>
    </physiologicalReaction>
</comment>
<dbReference type="AlphaFoldDB" id="A0A2P6ATR7"/>
<dbReference type="EMBL" id="PTQZ01000046">
    <property type="protein sequence ID" value="PQA48284.1"/>
    <property type="molecule type" value="Genomic_DNA"/>
</dbReference>
<proteinExistence type="inferred from homology"/>
<organism evidence="11 12">
    <name type="scientific">Amnimonas aquatica</name>
    <dbReference type="NCBI Taxonomy" id="2094561"/>
    <lineage>
        <taxon>Bacteria</taxon>
        <taxon>Pseudomonadati</taxon>
        <taxon>Pseudomonadota</taxon>
        <taxon>Gammaproteobacteria</taxon>
        <taxon>Moraxellales</taxon>
        <taxon>Moraxellaceae</taxon>
        <taxon>Amnimonas</taxon>
    </lineage>
</organism>
<evidence type="ECO:0000256" key="7">
    <source>
        <dbReference type="ARBA" id="ARBA00047989"/>
    </source>
</evidence>
<evidence type="ECO:0000256" key="10">
    <source>
        <dbReference type="RuleBase" id="RU361274"/>
    </source>
</evidence>
<dbReference type="InterPro" id="IPR038371">
    <property type="entry name" value="Cu_polyphenol_OxRdtase_sf"/>
</dbReference>
<dbReference type="InterPro" id="IPR011324">
    <property type="entry name" value="Cytotoxic_necrot_fac-like_cat"/>
</dbReference>
<dbReference type="Pfam" id="PF02578">
    <property type="entry name" value="Cu-oxidase_4"/>
    <property type="match status" value="1"/>
</dbReference>
<dbReference type="GO" id="GO:0017061">
    <property type="term" value="F:S-methyl-5-thioadenosine phosphorylase activity"/>
    <property type="evidence" value="ECO:0007669"/>
    <property type="project" value="UniProtKB-EC"/>
</dbReference>
<evidence type="ECO:0000256" key="4">
    <source>
        <dbReference type="ARBA" id="ARBA00022723"/>
    </source>
</evidence>
<dbReference type="SUPFAM" id="SSF64438">
    <property type="entry name" value="CNF1/YfiH-like putative cysteine hydrolases"/>
    <property type="match status" value="1"/>
</dbReference>
<evidence type="ECO:0000313" key="12">
    <source>
        <dbReference type="Proteomes" id="UP000243900"/>
    </source>
</evidence>
<dbReference type="Gene3D" id="3.60.140.10">
    <property type="entry name" value="CNF1/YfiH-like putative cysteine hydrolases"/>
    <property type="match status" value="1"/>
</dbReference>
<evidence type="ECO:0000256" key="3">
    <source>
        <dbReference type="ARBA" id="ARBA00022679"/>
    </source>
</evidence>
<dbReference type="InterPro" id="IPR003730">
    <property type="entry name" value="Cu_polyphenol_OxRdtase"/>
</dbReference>
<evidence type="ECO:0000256" key="8">
    <source>
        <dbReference type="ARBA" id="ARBA00048968"/>
    </source>
</evidence>
<dbReference type="GO" id="GO:0016787">
    <property type="term" value="F:hydrolase activity"/>
    <property type="evidence" value="ECO:0007669"/>
    <property type="project" value="UniProtKB-KW"/>
</dbReference>
<dbReference type="OrthoDB" id="4279at2"/>
<comment type="caution">
    <text evidence="11">The sequence shown here is derived from an EMBL/GenBank/DDBJ whole genome shotgun (WGS) entry which is preliminary data.</text>
</comment>
<evidence type="ECO:0000256" key="2">
    <source>
        <dbReference type="ARBA" id="ARBA00007353"/>
    </source>
</evidence>
<keyword evidence="4" id="KW-0479">Metal-binding</keyword>
<dbReference type="GO" id="GO:0005507">
    <property type="term" value="F:copper ion binding"/>
    <property type="evidence" value="ECO:0007669"/>
    <property type="project" value="TreeGrafter"/>
</dbReference>
<dbReference type="RefSeq" id="WP_105191441.1">
    <property type="nucleotide sequence ID" value="NZ_PTQZ01000046.1"/>
</dbReference>
<comment type="catalytic activity">
    <reaction evidence="8">
        <text>adenosine + phosphate = alpha-D-ribose 1-phosphate + adenine</text>
        <dbReference type="Rhea" id="RHEA:27642"/>
        <dbReference type="ChEBI" id="CHEBI:16335"/>
        <dbReference type="ChEBI" id="CHEBI:16708"/>
        <dbReference type="ChEBI" id="CHEBI:43474"/>
        <dbReference type="ChEBI" id="CHEBI:57720"/>
        <dbReference type="EC" id="2.4.2.1"/>
    </reaction>
    <physiologicalReaction direction="left-to-right" evidence="8">
        <dbReference type="Rhea" id="RHEA:27643"/>
    </physiologicalReaction>
</comment>